<dbReference type="AlphaFoldDB" id="A0A366AY89"/>
<reference evidence="1 2" key="1">
    <citation type="submission" date="2018-07" db="EMBL/GenBank/DDBJ databases">
        <title>Complete genome sequence of Flavobacterium psychrolimnae LMG 22018.</title>
        <authorList>
            <person name="Kim D.-U."/>
        </authorList>
    </citation>
    <scope>NUCLEOTIDE SEQUENCE [LARGE SCALE GENOMIC DNA]</scope>
    <source>
        <strain evidence="1 2">LMG 22018</strain>
    </source>
</reference>
<comment type="caution">
    <text evidence="1">The sequence shown here is derived from an EMBL/GenBank/DDBJ whole genome shotgun (WGS) entry which is preliminary data.</text>
</comment>
<gene>
    <name evidence="1" type="ORF">DR980_13075</name>
</gene>
<evidence type="ECO:0000313" key="2">
    <source>
        <dbReference type="Proteomes" id="UP000253676"/>
    </source>
</evidence>
<dbReference type="Proteomes" id="UP000253676">
    <property type="component" value="Unassembled WGS sequence"/>
</dbReference>
<dbReference type="EMBL" id="QNUX01000013">
    <property type="protein sequence ID" value="RBN49373.1"/>
    <property type="molecule type" value="Genomic_DNA"/>
</dbReference>
<evidence type="ECO:0000313" key="1">
    <source>
        <dbReference type="EMBL" id="RBN49373.1"/>
    </source>
</evidence>
<sequence>MRNVAIQRFLEDIRPNYESITDFRKNNPIASKNTFKLFVSLLKDADLISGETISTDGFLEEAKTQFPVKTNFMGKETCVQK</sequence>
<protein>
    <submittedName>
        <fullName evidence="1">Uncharacterized protein</fullName>
    </submittedName>
</protein>
<name>A0A366AY89_9FLAO</name>
<organism evidence="1 2">
    <name type="scientific">Flavobacterium psychrolimnae</name>
    <dbReference type="NCBI Taxonomy" id="249351"/>
    <lineage>
        <taxon>Bacteria</taxon>
        <taxon>Pseudomonadati</taxon>
        <taxon>Bacteroidota</taxon>
        <taxon>Flavobacteriia</taxon>
        <taxon>Flavobacteriales</taxon>
        <taxon>Flavobacteriaceae</taxon>
        <taxon>Flavobacterium</taxon>
    </lineage>
</organism>
<dbReference type="RefSeq" id="WP_113636829.1">
    <property type="nucleotide sequence ID" value="NZ_QNUX01000013.1"/>
</dbReference>
<accession>A0A366AY89</accession>
<proteinExistence type="predicted"/>
<keyword evidence="2" id="KW-1185">Reference proteome</keyword>
<dbReference type="OrthoDB" id="1121830at2"/>